<evidence type="ECO:0000259" key="6">
    <source>
        <dbReference type="Pfam" id="PF04127"/>
    </source>
</evidence>
<dbReference type="GO" id="GO:0046872">
    <property type="term" value="F:metal ion binding"/>
    <property type="evidence" value="ECO:0007669"/>
    <property type="project" value="UniProtKB-KW"/>
</dbReference>
<comment type="cofactor">
    <cofactor evidence="3">
        <name>FMN</name>
        <dbReference type="ChEBI" id="CHEBI:58210"/>
    </cofactor>
    <text evidence="3">Binds 1 FMN per subunit.</text>
</comment>
<proteinExistence type="inferred from homology"/>
<dbReference type="InterPro" id="IPR035929">
    <property type="entry name" value="CoaB-like_sf"/>
</dbReference>
<dbReference type="GO" id="GO:0004633">
    <property type="term" value="F:phosphopantothenoylcysteine decarboxylase activity"/>
    <property type="evidence" value="ECO:0007669"/>
    <property type="project" value="UniProtKB-UniRule"/>
</dbReference>
<keyword evidence="3" id="KW-0460">Magnesium</keyword>
<keyword evidence="3" id="KW-0479">Metal-binding</keyword>
<keyword evidence="1 3" id="KW-0210">Decarboxylase</keyword>
<feature type="region of interest" description="Phosphopantothenate--cysteine ligase" evidence="3">
    <location>
        <begin position="201"/>
        <end position="423"/>
    </location>
</feature>
<feature type="domain" description="DNA/pantothenate metabolism flavoprotein C-terminal" evidence="6">
    <location>
        <begin position="197"/>
        <end position="420"/>
    </location>
</feature>
<evidence type="ECO:0000313" key="7">
    <source>
        <dbReference type="EMBL" id="KGM19283.1"/>
    </source>
</evidence>
<organism evidence="7 8">
    <name type="scientific">Corynebacterium auriscanis</name>
    <dbReference type="NCBI Taxonomy" id="99807"/>
    <lineage>
        <taxon>Bacteria</taxon>
        <taxon>Bacillati</taxon>
        <taxon>Actinomycetota</taxon>
        <taxon>Actinomycetes</taxon>
        <taxon>Mycobacteriales</taxon>
        <taxon>Corynebacteriaceae</taxon>
        <taxon>Corynebacterium</taxon>
    </lineage>
</organism>
<comment type="catalytic activity">
    <reaction evidence="3 4">
        <text>(R)-4'-phosphopantothenate + L-cysteine + CTP = N-[(R)-4-phosphopantothenoyl]-L-cysteine + CMP + diphosphate + H(+)</text>
        <dbReference type="Rhea" id="RHEA:19397"/>
        <dbReference type="ChEBI" id="CHEBI:10986"/>
        <dbReference type="ChEBI" id="CHEBI:15378"/>
        <dbReference type="ChEBI" id="CHEBI:33019"/>
        <dbReference type="ChEBI" id="CHEBI:35235"/>
        <dbReference type="ChEBI" id="CHEBI:37563"/>
        <dbReference type="ChEBI" id="CHEBI:59458"/>
        <dbReference type="ChEBI" id="CHEBI:60377"/>
        <dbReference type="EC" id="6.3.2.5"/>
    </reaction>
</comment>
<keyword evidence="8" id="KW-1185">Reference proteome</keyword>
<protein>
    <recommendedName>
        <fullName evidence="3">Coenzyme A biosynthesis bifunctional protein CoaBC</fullName>
    </recommendedName>
    <alternativeName>
        <fullName evidence="3">DNA/pantothenate metabolism flavoprotein</fullName>
    </alternativeName>
    <alternativeName>
        <fullName evidence="3">Phosphopantothenoylcysteine synthetase/decarboxylase</fullName>
        <shortName evidence="3">PPCS-PPCDC</shortName>
    </alternativeName>
    <domain>
        <recommendedName>
            <fullName evidence="3">Phosphopantothenoylcysteine decarboxylase</fullName>
            <shortName evidence="3">PPC decarboxylase</shortName>
            <shortName evidence="3">PPC-DC</shortName>
            <ecNumber evidence="3">4.1.1.36</ecNumber>
        </recommendedName>
        <alternativeName>
            <fullName evidence="3">CoaC</fullName>
        </alternativeName>
    </domain>
    <domain>
        <recommendedName>
            <fullName evidence="3">Phosphopantothenate--cysteine ligase</fullName>
            <ecNumber evidence="3">6.3.2.5</ecNumber>
        </recommendedName>
        <alternativeName>
            <fullName evidence="3">CoaB</fullName>
        </alternativeName>
        <alternativeName>
            <fullName evidence="3">Phosphopantothenoylcysteine synthetase</fullName>
            <shortName evidence="3">PPC synthetase</shortName>
            <shortName evidence="3">PPC-S</shortName>
        </alternativeName>
    </domain>
</protein>
<feature type="binding site" evidence="3">
    <location>
        <position position="364"/>
    </location>
    <ligand>
        <name>CTP</name>
        <dbReference type="ChEBI" id="CHEBI:37563"/>
    </ligand>
</feature>
<keyword evidence="3 4" id="KW-0285">Flavoprotein</keyword>
<comment type="catalytic activity">
    <reaction evidence="3 4">
        <text>N-[(R)-4-phosphopantothenoyl]-L-cysteine + H(+) = (R)-4'-phosphopantetheine + CO2</text>
        <dbReference type="Rhea" id="RHEA:16793"/>
        <dbReference type="ChEBI" id="CHEBI:15378"/>
        <dbReference type="ChEBI" id="CHEBI:16526"/>
        <dbReference type="ChEBI" id="CHEBI:59458"/>
        <dbReference type="ChEBI" id="CHEBI:61723"/>
        <dbReference type="EC" id="4.1.1.36"/>
    </reaction>
</comment>
<comment type="caution">
    <text evidence="7">The sequence shown here is derived from an EMBL/GenBank/DDBJ whole genome shotgun (WGS) entry which is preliminary data.</text>
</comment>
<dbReference type="InterPro" id="IPR005252">
    <property type="entry name" value="CoaBC"/>
</dbReference>
<comment type="cofactor">
    <cofactor evidence="3">
        <name>Mg(2+)</name>
        <dbReference type="ChEBI" id="CHEBI:18420"/>
    </cofactor>
</comment>
<gene>
    <name evidence="3" type="primary">coaBC</name>
    <name evidence="7" type="ORF">MA47_01450</name>
</gene>
<dbReference type="EC" id="6.3.2.5" evidence="3"/>
<feature type="binding site" evidence="3">
    <location>
        <begin position="318"/>
        <end position="321"/>
    </location>
    <ligand>
        <name>CTP</name>
        <dbReference type="ChEBI" id="CHEBI:37563"/>
    </ligand>
</feature>
<feature type="domain" description="Flavoprotein" evidence="5">
    <location>
        <begin position="15"/>
        <end position="170"/>
    </location>
</feature>
<dbReference type="PANTHER" id="PTHR14359:SF6">
    <property type="entry name" value="PHOSPHOPANTOTHENOYLCYSTEINE DECARBOXYLASE"/>
    <property type="match status" value="1"/>
</dbReference>
<comment type="pathway">
    <text evidence="3 4">Cofactor biosynthesis; coenzyme A biosynthesis; CoA from (R)-pantothenate: step 2/5.</text>
</comment>
<evidence type="ECO:0000256" key="2">
    <source>
        <dbReference type="ARBA" id="ARBA00023239"/>
    </source>
</evidence>
<dbReference type="Pfam" id="PF04127">
    <property type="entry name" value="DFP"/>
    <property type="match status" value="1"/>
</dbReference>
<feature type="binding site" evidence="3">
    <location>
        <position position="342"/>
    </location>
    <ligand>
        <name>CTP</name>
        <dbReference type="ChEBI" id="CHEBI:37563"/>
    </ligand>
</feature>
<dbReference type="GO" id="GO:0015941">
    <property type="term" value="P:pantothenate catabolic process"/>
    <property type="evidence" value="ECO:0007669"/>
    <property type="project" value="InterPro"/>
</dbReference>
<comment type="similarity">
    <text evidence="3 4">In the N-terminal section; belongs to the HFCD (homo-oligomeric flavin containing Cys decarboxylase) superfamily.</text>
</comment>
<evidence type="ECO:0000256" key="3">
    <source>
        <dbReference type="HAMAP-Rule" id="MF_02225"/>
    </source>
</evidence>
<comment type="function">
    <text evidence="4">Catalyzes two steps in the biosynthesis of coenzyme A. In the first step cysteine is conjugated to 4'-phosphopantothenate to form 4-phosphopantothenoylcysteine, in the latter compound is decarboxylated to form 4'-phosphopantotheine.</text>
</comment>
<dbReference type="GO" id="GO:0015937">
    <property type="term" value="P:coenzyme A biosynthetic process"/>
    <property type="evidence" value="ECO:0007669"/>
    <property type="project" value="UniProtKB-UniRule"/>
</dbReference>
<dbReference type="GO" id="GO:0004632">
    <property type="term" value="F:phosphopantothenate--cysteine ligase activity"/>
    <property type="evidence" value="ECO:0007669"/>
    <property type="project" value="UniProtKB-UniRule"/>
</dbReference>
<comment type="function">
    <text evidence="3">Catalyzes two sequential steps in the biosynthesis of coenzyme A. In the first step cysteine is conjugated to 4'-phosphopantothenate to form 4-phosphopantothenoylcysteine. In the second step the latter compound is decarboxylated to form 4'-phosphopantotheine.</text>
</comment>
<dbReference type="UniPathway" id="UPA00241">
    <property type="reaction ID" value="UER00353"/>
</dbReference>
<evidence type="ECO:0000256" key="1">
    <source>
        <dbReference type="ARBA" id="ARBA00022793"/>
    </source>
</evidence>
<keyword evidence="3 4" id="KW-0436">Ligase</keyword>
<dbReference type="PANTHER" id="PTHR14359">
    <property type="entry name" value="HOMO-OLIGOMERIC FLAVIN CONTAINING CYS DECARBOXYLASE FAMILY"/>
    <property type="match status" value="1"/>
</dbReference>
<dbReference type="InterPro" id="IPR003382">
    <property type="entry name" value="Flavoprotein"/>
</dbReference>
<comment type="similarity">
    <text evidence="3 4">In the C-terminal section; belongs to the PPC synthetase family.</text>
</comment>
<keyword evidence="2 3" id="KW-0456">Lyase</keyword>
<dbReference type="InterPro" id="IPR007085">
    <property type="entry name" value="DNA/pantothenate-metab_flavo_C"/>
</dbReference>
<dbReference type="EMBL" id="JRVJ01000002">
    <property type="protein sequence ID" value="KGM19283.1"/>
    <property type="molecule type" value="Genomic_DNA"/>
</dbReference>
<comment type="pathway">
    <text evidence="3 4">Cofactor biosynthesis; coenzyme A biosynthesis; CoA from (R)-pantothenate: step 3/5.</text>
</comment>
<dbReference type="InterPro" id="IPR036551">
    <property type="entry name" value="Flavin_trans-like"/>
</dbReference>
<dbReference type="NCBIfam" id="TIGR00521">
    <property type="entry name" value="coaBC_dfp"/>
    <property type="match status" value="1"/>
</dbReference>
<dbReference type="GO" id="GO:0010181">
    <property type="term" value="F:FMN binding"/>
    <property type="evidence" value="ECO:0007669"/>
    <property type="project" value="UniProtKB-UniRule"/>
</dbReference>
<dbReference type="HAMAP" id="MF_02225">
    <property type="entry name" value="CoaBC"/>
    <property type="match status" value="1"/>
</dbReference>
<reference evidence="7 8" key="1">
    <citation type="submission" date="2014-10" db="EMBL/GenBank/DDBJ databases">
        <title>Whole Genome sequence of Corynebacterium auriscanis strain CIP 106629.</title>
        <authorList>
            <person name="Hassan S.S."/>
            <person name="Jamal S.B."/>
            <person name="Tiwari S."/>
            <person name="Oliveira L.D.C."/>
            <person name="Souza F."/>
            <person name="Mariano D.C."/>
            <person name="Almeida S."/>
            <person name="Dorella F."/>
            <person name="Pereira F."/>
            <person name="Carvalho A."/>
            <person name="Leal C.A."/>
            <person name="Soares S.D.C."/>
            <person name="Figueiredo H.C."/>
            <person name="Silva A."/>
            <person name="Azevedo V.A."/>
        </authorList>
    </citation>
    <scope>NUCLEOTIDE SEQUENCE [LARGE SCALE GENOMIC DNA]</scope>
    <source>
        <strain evidence="7 8">CIP 106629</strain>
    </source>
</reference>
<dbReference type="SUPFAM" id="SSF102645">
    <property type="entry name" value="CoaB-like"/>
    <property type="match status" value="1"/>
</dbReference>
<feature type="binding site" evidence="3">
    <location>
        <position position="300"/>
    </location>
    <ligand>
        <name>CTP</name>
        <dbReference type="ChEBI" id="CHEBI:37563"/>
    </ligand>
</feature>
<dbReference type="Proteomes" id="UP000030145">
    <property type="component" value="Unassembled WGS sequence"/>
</dbReference>
<evidence type="ECO:0000259" key="5">
    <source>
        <dbReference type="Pfam" id="PF02441"/>
    </source>
</evidence>
<sequence length="423" mass="44393">MNDSSTGKSDNMPLRVVIGVGGGIAAFKAAHLVRYFTEKGHHVNVIPTSTALRFVGAATFEALSGNPVSTDVFDNVDEVQHVRLGQEADLIVIAPATADLMARLAQGRADDLLTASCLVATCPVVLAPAMHTEMWQHPATRDNVALLRSRGTVVLEPAHGRLTGKDTGPGRLPEPDHIGQLAEAVVADRDMYRQSLTARKVVISAGGTHEALDPVRYLGNASSGRQGFALADVAVQRGAQVTLIAGVTEDLPVPSGANVIRVASARDMQQAVTAAARDADVVIMAAAVADYRPANVAAAKLKKGGGDDLSSLALTENPDILAGLVEARRAGELASEMKIVGFAAETGDASHSPLDHGKAKLLRKGCDLLMCNEVGNGKVFGQRDSQGWLLHPAGDDVVVTDVPHSSKLRVAATMWDEIESLDE</sequence>
<dbReference type="AlphaFoldDB" id="A0A0A2DJB2"/>
<dbReference type="GO" id="GO:0071513">
    <property type="term" value="C:phosphopantothenoylcysteine decarboxylase complex"/>
    <property type="evidence" value="ECO:0007669"/>
    <property type="project" value="TreeGrafter"/>
</dbReference>
<comment type="caution">
    <text evidence="3">Lacks conserved residue(s) required for the propagation of feature annotation.</text>
</comment>
<name>A0A0A2DJB2_9CORY</name>
<dbReference type="Gene3D" id="3.40.50.1950">
    <property type="entry name" value="Flavin prenyltransferase-like"/>
    <property type="match status" value="1"/>
</dbReference>
<feature type="region of interest" description="Phosphopantothenoylcysteine decarboxylase" evidence="3">
    <location>
        <begin position="1"/>
        <end position="200"/>
    </location>
</feature>
<feature type="binding site" evidence="3">
    <location>
        <position position="360"/>
    </location>
    <ligand>
        <name>CTP</name>
        <dbReference type="ChEBI" id="CHEBI:37563"/>
    </ligand>
</feature>
<keyword evidence="3" id="KW-0511">Multifunctional enzyme</keyword>
<evidence type="ECO:0000313" key="8">
    <source>
        <dbReference type="Proteomes" id="UP000030145"/>
    </source>
</evidence>
<dbReference type="Gene3D" id="3.40.50.10300">
    <property type="entry name" value="CoaB-like"/>
    <property type="match status" value="1"/>
</dbReference>
<dbReference type="RefSeq" id="WP_035113139.1">
    <property type="nucleotide sequence ID" value="NZ_CP047046.1"/>
</dbReference>
<dbReference type="Pfam" id="PF02441">
    <property type="entry name" value="Flavoprotein"/>
    <property type="match status" value="1"/>
</dbReference>
<evidence type="ECO:0000256" key="4">
    <source>
        <dbReference type="RuleBase" id="RU364078"/>
    </source>
</evidence>
<dbReference type="EC" id="4.1.1.36" evidence="3"/>
<dbReference type="SUPFAM" id="SSF52507">
    <property type="entry name" value="Homo-oligomeric flavin-containing Cys decarboxylases, HFCD"/>
    <property type="match status" value="1"/>
</dbReference>
<dbReference type="GeneID" id="300552820"/>
<keyword evidence="3 4" id="KW-0288">FMN</keyword>
<feature type="binding site" evidence="3">
    <location>
        <position position="290"/>
    </location>
    <ligand>
        <name>CTP</name>
        <dbReference type="ChEBI" id="CHEBI:37563"/>
    </ligand>
</feature>
<accession>A0A0A2DJB2</accession>